<dbReference type="OrthoDB" id="10030083at2759"/>
<organism evidence="9 10">
    <name type="scientific">Paramicrosporidium saccamoebae</name>
    <dbReference type="NCBI Taxonomy" id="1246581"/>
    <lineage>
        <taxon>Eukaryota</taxon>
        <taxon>Fungi</taxon>
        <taxon>Fungi incertae sedis</taxon>
        <taxon>Cryptomycota</taxon>
        <taxon>Cryptomycota incertae sedis</taxon>
        <taxon>Paramicrosporidium</taxon>
    </lineage>
</organism>
<evidence type="ECO:0000256" key="2">
    <source>
        <dbReference type="ARBA" id="ARBA00008816"/>
    </source>
</evidence>
<evidence type="ECO:0000256" key="3">
    <source>
        <dbReference type="ARBA" id="ARBA00022692"/>
    </source>
</evidence>
<evidence type="ECO:0000256" key="7">
    <source>
        <dbReference type="SAM" id="Phobius"/>
    </source>
</evidence>
<sequence length="336" mass="37893">MSSPKYTCHGQTTPVITKLHMSSPMRLVEQFDWVRLKEGMTPPNKVGVLLSRRRFMSALCGFFTRRRLLVSYLYDLLLILVLTLPYFLIFTIPPFERIVWRDDRSIMFPHVESEIIPHWAVPIFALIIPLILITGWLGIRQFRNRKLLVVYLGLLLSLLITVQLTTLIKPMVGRPRPDFLARCDPDPSILSKVVCRGPIKLVHEGRRSFPSGHTSASFGGLGYAGFFLAGQLGVFDGEGHVYKLVVSMLPFLLAGCVGLTRIIDYRHHWQDVLAGAIIGTIAAYSSYRMYFPPITNQQSGSPTEQRFNRYLDISQSSPDKIDSPEDQGEASGANIV</sequence>
<evidence type="ECO:0000256" key="4">
    <source>
        <dbReference type="ARBA" id="ARBA00022989"/>
    </source>
</evidence>
<keyword evidence="10" id="KW-1185">Reference proteome</keyword>
<feature type="region of interest" description="Disordered" evidence="6">
    <location>
        <begin position="315"/>
        <end position="336"/>
    </location>
</feature>
<accession>A0A2H9TGF9</accession>
<feature type="transmembrane region" description="Helical" evidence="7">
    <location>
        <begin position="149"/>
        <end position="168"/>
    </location>
</feature>
<dbReference type="SUPFAM" id="SSF48317">
    <property type="entry name" value="Acid phosphatase/Vanadium-dependent haloperoxidase"/>
    <property type="match status" value="1"/>
</dbReference>
<evidence type="ECO:0000313" key="9">
    <source>
        <dbReference type="EMBL" id="PJF16821.1"/>
    </source>
</evidence>
<dbReference type="CDD" id="cd03390">
    <property type="entry name" value="PAP2_containing_1_like"/>
    <property type="match status" value="1"/>
</dbReference>
<dbReference type="InterPro" id="IPR043216">
    <property type="entry name" value="PAP-like"/>
</dbReference>
<feature type="transmembrane region" description="Helical" evidence="7">
    <location>
        <begin position="272"/>
        <end position="291"/>
    </location>
</feature>
<feature type="domain" description="Phosphatidic acid phosphatase type 2/haloperoxidase" evidence="8">
    <location>
        <begin position="149"/>
        <end position="287"/>
    </location>
</feature>
<keyword evidence="4 7" id="KW-1133">Transmembrane helix</keyword>
<dbReference type="GO" id="GO:0046839">
    <property type="term" value="P:phospholipid dephosphorylation"/>
    <property type="evidence" value="ECO:0007669"/>
    <property type="project" value="TreeGrafter"/>
</dbReference>
<feature type="transmembrane region" description="Helical" evidence="7">
    <location>
        <begin position="115"/>
        <end position="137"/>
    </location>
</feature>
<evidence type="ECO:0000256" key="1">
    <source>
        <dbReference type="ARBA" id="ARBA00004141"/>
    </source>
</evidence>
<comment type="similarity">
    <text evidence="2">Belongs to the PA-phosphatase related phosphoesterase family.</text>
</comment>
<dbReference type="Proteomes" id="UP000240830">
    <property type="component" value="Unassembled WGS sequence"/>
</dbReference>
<feature type="transmembrane region" description="Helical" evidence="7">
    <location>
        <begin position="241"/>
        <end position="260"/>
    </location>
</feature>
<dbReference type="PANTHER" id="PTHR10165:SF35">
    <property type="entry name" value="RE23632P"/>
    <property type="match status" value="1"/>
</dbReference>
<dbReference type="SMART" id="SM00014">
    <property type="entry name" value="acidPPc"/>
    <property type="match status" value="1"/>
</dbReference>
<comment type="subcellular location">
    <subcellularLocation>
        <location evidence="1">Membrane</location>
        <topology evidence="1">Multi-pass membrane protein</topology>
    </subcellularLocation>
</comment>
<dbReference type="Gene3D" id="1.20.144.10">
    <property type="entry name" value="Phosphatidic acid phosphatase type 2/haloperoxidase"/>
    <property type="match status" value="1"/>
</dbReference>
<comment type="caution">
    <text evidence="9">The sequence shown here is derived from an EMBL/GenBank/DDBJ whole genome shotgun (WGS) entry which is preliminary data.</text>
</comment>
<dbReference type="PANTHER" id="PTHR10165">
    <property type="entry name" value="LIPID PHOSPHATE PHOSPHATASE"/>
    <property type="match status" value="1"/>
</dbReference>
<evidence type="ECO:0000259" key="8">
    <source>
        <dbReference type="SMART" id="SM00014"/>
    </source>
</evidence>
<dbReference type="InterPro" id="IPR000326">
    <property type="entry name" value="PAP2/HPO"/>
</dbReference>
<dbReference type="GO" id="GO:0006644">
    <property type="term" value="P:phospholipid metabolic process"/>
    <property type="evidence" value="ECO:0007669"/>
    <property type="project" value="InterPro"/>
</dbReference>
<gene>
    <name evidence="9" type="ORF">PSACC_03397</name>
</gene>
<name>A0A2H9TGF9_9FUNG</name>
<dbReference type="Pfam" id="PF01569">
    <property type="entry name" value="PAP2"/>
    <property type="match status" value="1"/>
</dbReference>
<dbReference type="EMBL" id="MTSL01000206">
    <property type="protein sequence ID" value="PJF16821.1"/>
    <property type="molecule type" value="Genomic_DNA"/>
</dbReference>
<dbReference type="GO" id="GO:0008195">
    <property type="term" value="F:phosphatidate phosphatase activity"/>
    <property type="evidence" value="ECO:0007669"/>
    <property type="project" value="TreeGrafter"/>
</dbReference>
<proteinExistence type="inferred from homology"/>
<reference evidence="9 10" key="1">
    <citation type="submission" date="2016-10" db="EMBL/GenBank/DDBJ databases">
        <title>The genome of Paramicrosporidium saccamoebae is the missing link in understanding Cryptomycota and Microsporidia evolution.</title>
        <authorList>
            <person name="Quandt C.A."/>
            <person name="Beaudet D."/>
            <person name="Corsaro D."/>
            <person name="Michel R."/>
            <person name="Corradi N."/>
            <person name="James T."/>
        </authorList>
    </citation>
    <scope>NUCLEOTIDE SEQUENCE [LARGE SCALE GENOMIC DNA]</scope>
    <source>
        <strain evidence="9 10">KSL3</strain>
    </source>
</reference>
<dbReference type="AlphaFoldDB" id="A0A2H9TGF9"/>
<keyword evidence="3 7" id="KW-0812">Transmembrane</keyword>
<dbReference type="GO" id="GO:0016020">
    <property type="term" value="C:membrane"/>
    <property type="evidence" value="ECO:0007669"/>
    <property type="project" value="UniProtKB-SubCell"/>
</dbReference>
<evidence type="ECO:0000313" key="10">
    <source>
        <dbReference type="Proteomes" id="UP000240830"/>
    </source>
</evidence>
<protein>
    <recommendedName>
        <fullName evidence="8">Phosphatidic acid phosphatase type 2/haloperoxidase domain-containing protein</fullName>
    </recommendedName>
</protein>
<keyword evidence="5 7" id="KW-0472">Membrane</keyword>
<dbReference type="STRING" id="1246581.A0A2H9TGF9"/>
<feature type="transmembrane region" description="Helical" evidence="7">
    <location>
        <begin position="72"/>
        <end position="95"/>
    </location>
</feature>
<evidence type="ECO:0000256" key="6">
    <source>
        <dbReference type="SAM" id="MobiDB-lite"/>
    </source>
</evidence>
<dbReference type="InterPro" id="IPR036938">
    <property type="entry name" value="PAP2/HPO_sf"/>
</dbReference>
<evidence type="ECO:0000256" key="5">
    <source>
        <dbReference type="ARBA" id="ARBA00023136"/>
    </source>
</evidence>